<protein>
    <submittedName>
        <fullName evidence="1">Uncharacterized protein</fullName>
    </submittedName>
</protein>
<feature type="non-terminal residue" evidence="1">
    <location>
        <position position="1"/>
    </location>
</feature>
<keyword evidence="2" id="KW-1185">Reference proteome</keyword>
<comment type="caution">
    <text evidence="1">The sequence shown here is derived from an EMBL/GenBank/DDBJ whole genome shotgun (WGS) entry which is preliminary data.</text>
</comment>
<name>A0AAV1PTD0_SCOSC</name>
<dbReference type="Proteomes" id="UP001314229">
    <property type="component" value="Unassembled WGS sequence"/>
</dbReference>
<dbReference type="EMBL" id="CAWUFR010000291">
    <property type="protein sequence ID" value="CAK6975262.1"/>
    <property type="molecule type" value="Genomic_DNA"/>
</dbReference>
<accession>A0AAV1PTD0</accession>
<evidence type="ECO:0000313" key="2">
    <source>
        <dbReference type="Proteomes" id="UP001314229"/>
    </source>
</evidence>
<organism evidence="1 2">
    <name type="scientific">Scomber scombrus</name>
    <name type="common">Atlantic mackerel</name>
    <name type="synonym">Scomber vernalis</name>
    <dbReference type="NCBI Taxonomy" id="13677"/>
    <lineage>
        <taxon>Eukaryota</taxon>
        <taxon>Metazoa</taxon>
        <taxon>Chordata</taxon>
        <taxon>Craniata</taxon>
        <taxon>Vertebrata</taxon>
        <taxon>Euteleostomi</taxon>
        <taxon>Actinopterygii</taxon>
        <taxon>Neopterygii</taxon>
        <taxon>Teleostei</taxon>
        <taxon>Neoteleostei</taxon>
        <taxon>Acanthomorphata</taxon>
        <taxon>Pelagiaria</taxon>
        <taxon>Scombriformes</taxon>
        <taxon>Scombridae</taxon>
        <taxon>Scomber</taxon>
    </lineage>
</organism>
<dbReference type="AlphaFoldDB" id="A0AAV1PTD0"/>
<sequence>KEHAAKCFAALNANAVAAFNVSLLVNAQVPALGTALALAHIPAMRFHTKILGVGLSGEHEFGRCQETL</sequence>
<evidence type="ECO:0000313" key="1">
    <source>
        <dbReference type="EMBL" id="CAK6975262.1"/>
    </source>
</evidence>
<gene>
    <name evidence="1" type="ORF">FSCOSCO3_A004363</name>
</gene>
<proteinExistence type="predicted"/>
<reference evidence="1 2" key="1">
    <citation type="submission" date="2024-01" db="EMBL/GenBank/DDBJ databases">
        <authorList>
            <person name="Alioto T."/>
            <person name="Alioto T."/>
            <person name="Gomez Garrido J."/>
        </authorList>
    </citation>
    <scope>NUCLEOTIDE SEQUENCE [LARGE SCALE GENOMIC DNA]</scope>
</reference>